<name>A0ABZ0ISD1_9BACT</name>
<reference evidence="2 3" key="1">
    <citation type="journal article" date="2023" name="Microbiol. Resour. Announc.">
        <title>Complete Genome Sequence of Imperialibacter roseus strain P4T.</title>
        <authorList>
            <person name="Tizabi D.R."/>
            <person name="Bachvaroff T."/>
            <person name="Hill R.T."/>
        </authorList>
    </citation>
    <scope>NUCLEOTIDE SEQUENCE [LARGE SCALE GENOMIC DNA]</scope>
    <source>
        <strain evidence="2 3">P4T</strain>
    </source>
</reference>
<dbReference type="RefSeq" id="WP_317489738.1">
    <property type="nucleotide sequence ID" value="NZ_CP136051.1"/>
</dbReference>
<evidence type="ECO:0000313" key="2">
    <source>
        <dbReference type="EMBL" id="WOK07049.1"/>
    </source>
</evidence>
<proteinExistence type="predicted"/>
<keyword evidence="1" id="KW-0732">Signal</keyword>
<feature type="signal peptide" evidence="1">
    <location>
        <begin position="1"/>
        <end position="19"/>
    </location>
</feature>
<protein>
    <recommendedName>
        <fullName evidence="4">Lipoprotein</fullName>
    </recommendedName>
</protein>
<feature type="chain" id="PRO_5046173785" description="Lipoprotein" evidence="1">
    <location>
        <begin position="20"/>
        <end position="267"/>
    </location>
</feature>
<sequence length="267" mass="29351">MNLINKAIGLLLAASFFFACGEKDDNTESGELDQDSVNVVAEQCLHSGELKRDLYAIVSNIPDGGGFSYKPGIVDTTRMRQYLGAWMPNICNGFPDSLKQEGLELLITISDKTAADTNLGVSTIDLVEVALLKDQLDKDPRNGDGVSTADINISQVEGPFYTGYVINSTSEWEAFSQQTGATMGAPVDFESQTLLGYKIMVGGCWPGGHVEFRQFVQEADHQFRLHIAVRSYGLCQVGYARWHWVTVDKLTPEDGVEFSHKEEVIAN</sequence>
<accession>A0ABZ0ISD1</accession>
<evidence type="ECO:0000313" key="3">
    <source>
        <dbReference type="Proteomes" id="UP001302349"/>
    </source>
</evidence>
<evidence type="ECO:0008006" key="4">
    <source>
        <dbReference type="Google" id="ProtNLM"/>
    </source>
</evidence>
<evidence type="ECO:0000256" key="1">
    <source>
        <dbReference type="SAM" id="SignalP"/>
    </source>
</evidence>
<dbReference type="Proteomes" id="UP001302349">
    <property type="component" value="Chromosome"/>
</dbReference>
<dbReference type="EMBL" id="CP136051">
    <property type="protein sequence ID" value="WOK07049.1"/>
    <property type="molecule type" value="Genomic_DNA"/>
</dbReference>
<dbReference type="PROSITE" id="PS51257">
    <property type="entry name" value="PROKAR_LIPOPROTEIN"/>
    <property type="match status" value="1"/>
</dbReference>
<organism evidence="2 3">
    <name type="scientific">Imperialibacter roseus</name>
    <dbReference type="NCBI Taxonomy" id="1324217"/>
    <lineage>
        <taxon>Bacteria</taxon>
        <taxon>Pseudomonadati</taxon>
        <taxon>Bacteroidota</taxon>
        <taxon>Cytophagia</taxon>
        <taxon>Cytophagales</taxon>
        <taxon>Flammeovirgaceae</taxon>
        <taxon>Imperialibacter</taxon>
    </lineage>
</organism>
<keyword evidence="3" id="KW-1185">Reference proteome</keyword>
<gene>
    <name evidence="2" type="ORF">RT717_00240</name>
</gene>